<sequence length="515" mass="58018">MTPQGWRVALLTFLNTTNKEDKLLGIPPMEDEDGKPTSTGSAQFQYVKELIVTWNVKDNIRAVSFDTTASNTGIFCGAATRMEAFLNRRVLWLACRHHVHELVLRALQDLLFEKDKGPENEAYLAVKNMWSSLDTGPAASFKKLVFRSPVLLKMRDEAAKYLKDMLCEHSDQVLLRDEYDELARTSLSVLGGIPPGGTKWMKPRASHKARFMADVIYTNKMYAFHASLGYDKATIAALRRVVQLNCLLYVPQFLKAAIGADAPVNDLHFVKQLLRYRAVDRDVADTALKVLRRHGWYLTQELVVFCSTLSLFSDKVDADEKSRLAARLQTFRVPDDFELGVPDFPDVDEGTELVDLPNSCTLFMLLETGTSWLQSGPETWSEDPDFQETTAFVTTVKVTNDVAERGVKLVTDYMEILTKDDTTREFLLQGVPAETLVGLQNLHVHLRDVSAENAHLYQYRLWDAKRVKVEAAQNRGVSPDGAAGYRDGLRRATNGHPLSAKEVQKVVSRMNQLSR</sequence>
<reference evidence="2 3" key="1">
    <citation type="submission" date="2019-07" db="EMBL/GenBank/DDBJ databases">
        <title>Draft genome assembly of a fouling barnacle, Amphibalanus amphitrite (Darwin, 1854): The first reference genome for Thecostraca.</title>
        <authorList>
            <person name="Kim W."/>
        </authorList>
    </citation>
    <scope>NUCLEOTIDE SEQUENCE [LARGE SCALE GENOMIC DNA]</scope>
    <source>
        <strain evidence="2">SNU_AA5</strain>
        <tissue evidence="2">Soma without cirri and trophi</tissue>
    </source>
</reference>
<evidence type="ECO:0000256" key="1">
    <source>
        <dbReference type="SAM" id="MobiDB-lite"/>
    </source>
</evidence>
<proteinExistence type="predicted"/>
<organism evidence="2 3">
    <name type="scientific">Amphibalanus amphitrite</name>
    <name type="common">Striped barnacle</name>
    <name type="synonym">Balanus amphitrite</name>
    <dbReference type="NCBI Taxonomy" id="1232801"/>
    <lineage>
        <taxon>Eukaryota</taxon>
        <taxon>Metazoa</taxon>
        <taxon>Ecdysozoa</taxon>
        <taxon>Arthropoda</taxon>
        <taxon>Crustacea</taxon>
        <taxon>Multicrustacea</taxon>
        <taxon>Cirripedia</taxon>
        <taxon>Thoracica</taxon>
        <taxon>Thoracicalcarea</taxon>
        <taxon>Balanomorpha</taxon>
        <taxon>Balanoidea</taxon>
        <taxon>Balanidae</taxon>
        <taxon>Amphibalaninae</taxon>
        <taxon>Amphibalanus</taxon>
    </lineage>
</organism>
<gene>
    <name evidence="2" type="ORF">FJT64_018947</name>
</gene>
<protein>
    <submittedName>
        <fullName evidence="2">Uncharacterized protein</fullName>
    </submittedName>
</protein>
<evidence type="ECO:0000313" key="2">
    <source>
        <dbReference type="EMBL" id="KAF0309994.1"/>
    </source>
</evidence>
<name>A0A6A4X1I8_AMPAM</name>
<dbReference type="PANTHER" id="PTHR46113">
    <property type="entry name" value="SNAC DOMAIN-CONTAINING PROTEIN"/>
    <property type="match status" value="1"/>
</dbReference>
<dbReference type="AlphaFoldDB" id="A0A6A4X1I8"/>
<dbReference type="OrthoDB" id="6380626at2759"/>
<comment type="caution">
    <text evidence="2">The sequence shown here is derived from an EMBL/GenBank/DDBJ whole genome shotgun (WGS) entry which is preliminary data.</text>
</comment>
<evidence type="ECO:0000313" key="3">
    <source>
        <dbReference type="Proteomes" id="UP000440578"/>
    </source>
</evidence>
<dbReference type="Proteomes" id="UP000440578">
    <property type="component" value="Unassembled WGS sequence"/>
</dbReference>
<keyword evidence="3" id="KW-1185">Reference proteome</keyword>
<feature type="region of interest" description="Disordered" evidence="1">
    <location>
        <begin position="473"/>
        <end position="498"/>
    </location>
</feature>
<dbReference type="EMBL" id="VIIS01000355">
    <property type="protein sequence ID" value="KAF0309994.1"/>
    <property type="molecule type" value="Genomic_DNA"/>
</dbReference>
<accession>A0A6A4X1I8</accession>
<dbReference type="PANTHER" id="PTHR46113:SF1">
    <property type="entry name" value="PEPTIDASE M17 LEUCYL AMINOPEPTIDASE N-TERMINAL DOMAIN-CONTAINING PROTEIN"/>
    <property type="match status" value="1"/>
</dbReference>